<feature type="transmembrane region" description="Helical" evidence="1">
    <location>
        <begin position="255"/>
        <end position="276"/>
    </location>
</feature>
<keyword evidence="1" id="KW-0472">Membrane</keyword>
<keyword evidence="4" id="KW-1185">Reference proteome</keyword>
<accession>A0A561SN74</accession>
<comment type="caution">
    <text evidence="3">The sequence shown here is derived from an EMBL/GenBank/DDBJ whole genome shotgun (WGS) entry which is preliminary data.</text>
</comment>
<dbReference type="EMBL" id="VIWU01000001">
    <property type="protein sequence ID" value="TWF76308.1"/>
    <property type="molecule type" value="Genomic_DNA"/>
</dbReference>
<dbReference type="GO" id="GO:0004175">
    <property type="term" value="F:endopeptidase activity"/>
    <property type="evidence" value="ECO:0007669"/>
    <property type="project" value="UniProtKB-ARBA"/>
</dbReference>
<gene>
    <name evidence="3" type="ORF">FHX44_112198</name>
</gene>
<dbReference type="Pfam" id="PF02517">
    <property type="entry name" value="Rce1-like"/>
    <property type="match status" value="1"/>
</dbReference>
<feature type="transmembrane region" description="Helical" evidence="1">
    <location>
        <begin position="180"/>
        <end position="202"/>
    </location>
</feature>
<feature type="domain" description="CAAX prenyl protease 2/Lysostaphin resistance protein A-like" evidence="2">
    <location>
        <begin position="177"/>
        <end position="267"/>
    </location>
</feature>
<feature type="transmembrane region" description="Helical" evidence="1">
    <location>
        <begin position="141"/>
        <end position="160"/>
    </location>
</feature>
<keyword evidence="1" id="KW-0812">Transmembrane</keyword>
<organism evidence="3 4">
    <name type="scientific">Pseudonocardia hierapolitana</name>
    <dbReference type="NCBI Taxonomy" id="1128676"/>
    <lineage>
        <taxon>Bacteria</taxon>
        <taxon>Bacillati</taxon>
        <taxon>Actinomycetota</taxon>
        <taxon>Actinomycetes</taxon>
        <taxon>Pseudonocardiales</taxon>
        <taxon>Pseudonocardiaceae</taxon>
        <taxon>Pseudonocardia</taxon>
    </lineage>
</organism>
<dbReference type="AlphaFoldDB" id="A0A561SN74"/>
<evidence type="ECO:0000313" key="4">
    <source>
        <dbReference type="Proteomes" id="UP000321261"/>
    </source>
</evidence>
<dbReference type="InterPro" id="IPR003675">
    <property type="entry name" value="Rce1/LyrA-like_dom"/>
</dbReference>
<feature type="transmembrane region" description="Helical" evidence="1">
    <location>
        <begin position="27"/>
        <end position="45"/>
    </location>
</feature>
<protein>
    <submittedName>
        <fullName evidence="3">CAAX prenyl protease-like protein</fullName>
    </submittedName>
</protein>
<evidence type="ECO:0000259" key="2">
    <source>
        <dbReference type="Pfam" id="PF02517"/>
    </source>
</evidence>
<feature type="transmembrane region" description="Helical" evidence="1">
    <location>
        <begin position="102"/>
        <end position="120"/>
    </location>
</feature>
<dbReference type="OrthoDB" id="3078181at2"/>
<dbReference type="Proteomes" id="UP000321261">
    <property type="component" value="Unassembled WGS sequence"/>
</dbReference>
<dbReference type="GO" id="GO:0080120">
    <property type="term" value="P:CAAX-box protein maturation"/>
    <property type="evidence" value="ECO:0007669"/>
    <property type="project" value="UniProtKB-ARBA"/>
</dbReference>
<reference evidence="3 4" key="1">
    <citation type="submission" date="2019-06" db="EMBL/GenBank/DDBJ databases">
        <title>Sequencing the genomes of 1000 actinobacteria strains.</title>
        <authorList>
            <person name="Klenk H.-P."/>
        </authorList>
    </citation>
    <scope>NUCLEOTIDE SEQUENCE [LARGE SCALE GENOMIC DNA]</scope>
    <source>
        <strain evidence="3 4">DSM 45671</strain>
    </source>
</reference>
<dbReference type="GO" id="GO:0006508">
    <property type="term" value="P:proteolysis"/>
    <property type="evidence" value="ECO:0007669"/>
    <property type="project" value="UniProtKB-KW"/>
</dbReference>
<keyword evidence="3" id="KW-0645">Protease</keyword>
<feature type="transmembrane region" description="Helical" evidence="1">
    <location>
        <begin position="74"/>
        <end position="90"/>
    </location>
</feature>
<evidence type="ECO:0000256" key="1">
    <source>
        <dbReference type="SAM" id="Phobius"/>
    </source>
</evidence>
<name>A0A561SN74_9PSEU</name>
<sequence>MSGHAGAVSAGATAPGSFEGRSAPRPAWIRLLAAALVMVSAVALFGLQERLIGYALIVAGLVVAAAADRLLLRHLILISVGLVVISTMSLEADLSNAGMARFAITLSAAVALPYALSRWWHREDIIKFPVGTGNRWSRFEFGYLALVVVAGYLILPVYFLGSGAYRNWPDVSGSGEIVRLFIGVNAVGLWDELFFICIVFALLRHHFPVWQANLLQSVVFVSFLWELGYRSWGPLLTVPFALLQGYIFQRTRSLPYVVTVHLTFDAIIFGILVHAYNPAIADIFLTDPR</sequence>
<keyword evidence="1" id="KW-1133">Transmembrane helix</keyword>
<proteinExistence type="predicted"/>
<evidence type="ECO:0000313" key="3">
    <source>
        <dbReference type="EMBL" id="TWF76308.1"/>
    </source>
</evidence>
<keyword evidence="3" id="KW-0378">Hydrolase</keyword>